<sequence>MERRKKIYASYGYDTDKERLAIIEAAQPLSGRILEAGTGKGHFAVTLARLGYRLVSFDLSEEQLQVAGENLASQGVSDRVELRQENGESLSFPDASFDVVFSVNMVHHLENPFRVLRELTRVLKPGGKLVISDFSPEGLAMMAEVHRKEGDEHPVAPAGLDEVESFLKQEGFSVSRSRTRFQITLLAVKE</sequence>
<protein>
    <submittedName>
        <fullName evidence="2">Methyltransferase</fullName>
    </submittedName>
</protein>
<organism evidence="2 3">
    <name type="scientific">Candidatus Saccharicenans subterraneus</name>
    <dbReference type="NCBI Taxonomy" id="2508984"/>
    <lineage>
        <taxon>Bacteria</taxon>
        <taxon>Candidatus Aminicenantota</taxon>
        <taxon>Candidatus Aminicenantia</taxon>
        <taxon>Candidatus Aminicenantales</taxon>
        <taxon>Candidatus Saccharicenantaceae</taxon>
        <taxon>Candidatus Saccharicenans</taxon>
    </lineage>
</organism>
<dbReference type="CDD" id="cd02440">
    <property type="entry name" value="AdoMet_MTases"/>
    <property type="match status" value="1"/>
</dbReference>
<dbReference type="InterPro" id="IPR013216">
    <property type="entry name" value="Methyltransf_11"/>
</dbReference>
<dbReference type="Pfam" id="PF08241">
    <property type="entry name" value="Methyltransf_11"/>
    <property type="match status" value="1"/>
</dbReference>
<gene>
    <name evidence="2" type="ORF">OP8BY_2235</name>
</gene>
<dbReference type="EMBL" id="QUAH01000006">
    <property type="protein sequence ID" value="RFT15837.1"/>
    <property type="molecule type" value="Genomic_DNA"/>
</dbReference>
<keyword evidence="2" id="KW-0808">Transferase</keyword>
<dbReference type="GO" id="GO:0032259">
    <property type="term" value="P:methylation"/>
    <property type="evidence" value="ECO:0007669"/>
    <property type="project" value="UniProtKB-KW"/>
</dbReference>
<accession>A0A3E2BMH5</accession>
<name>A0A3E2BMH5_9BACT</name>
<dbReference type="AlphaFoldDB" id="A0A3E2BMH5"/>
<dbReference type="SUPFAM" id="SSF53335">
    <property type="entry name" value="S-adenosyl-L-methionine-dependent methyltransferases"/>
    <property type="match status" value="1"/>
</dbReference>
<comment type="caution">
    <text evidence="2">The sequence shown here is derived from an EMBL/GenBank/DDBJ whole genome shotgun (WGS) entry which is preliminary data.</text>
</comment>
<proteinExistence type="predicted"/>
<dbReference type="GO" id="GO:0008757">
    <property type="term" value="F:S-adenosylmethionine-dependent methyltransferase activity"/>
    <property type="evidence" value="ECO:0007669"/>
    <property type="project" value="InterPro"/>
</dbReference>
<dbReference type="PANTHER" id="PTHR43591">
    <property type="entry name" value="METHYLTRANSFERASE"/>
    <property type="match status" value="1"/>
</dbReference>
<dbReference type="InterPro" id="IPR029063">
    <property type="entry name" value="SAM-dependent_MTases_sf"/>
</dbReference>
<feature type="domain" description="Methyltransferase type 11" evidence="1">
    <location>
        <begin position="34"/>
        <end position="131"/>
    </location>
</feature>
<keyword evidence="2" id="KW-0489">Methyltransferase</keyword>
<dbReference type="Gene3D" id="3.40.50.150">
    <property type="entry name" value="Vaccinia Virus protein VP39"/>
    <property type="match status" value="1"/>
</dbReference>
<evidence type="ECO:0000259" key="1">
    <source>
        <dbReference type="Pfam" id="PF08241"/>
    </source>
</evidence>
<dbReference type="Proteomes" id="UP000257323">
    <property type="component" value="Unassembled WGS sequence"/>
</dbReference>
<evidence type="ECO:0000313" key="2">
    <source>
        <dbReference type="EMBL" id="RFT15837.1"/>
    </source>
</evidence>
<reference evidence="2 3" key="1">
    <citation type="submission" date="2018-08" db="EMBL/GenBank/DDBJ databases">
        <title>Genome analysis of the thermophilic bacterium of the candidate phylum Aminicenantes from deep subsurface aquifer revealed its physiology and ecological role.</title>
        <authorList>
            <person name="Kadnikov V.V."/>
            <person name="Mardanov A.V."/>
            <person name="Beletsky A.V."/>
            <person name="Karnachuk O.V."/>
            <person name="Ravin N.V."/>
        </authorList>
    </citation>
    <scope>NUCLEOTIDE SEQUENCE [LARGE SCALE GENOMIC DNA]</scope>
    <source>
        <strain evidence="2">BY38</strain>
    </source>
</reference>
<evidence type="ECO:0000313" key="3">
    <source>
        <dbReference type="Proteomes" id="UP000257323"/>
    </source>
</evidence>